<name>A0A497ZIE5_9RHOB</name>
<proteinExistence type="predicted"/>
<dbReference type="EMBL" id="RCCT01000002">
    <property type="protein sequence ID" value="RLK08460.1"/>
    <property type="molecule type" value="Genomic_DNA"/>
</dbReference>
<dbReference type="PIRSF" id="PIRSF015736">
    <property type="entry name" value="MI"/>
    <property type="match status" value="1"/>
</dbReference>
<reference evidence="1 2" key="1">
    <citation type="submission" date="2018-10" db="EMBL/GenBank/DDBJ databases">
        <title>Genomic Encyclopedia of Archaeal and Bacterial Type Strains, Phase II (KMG-II): from individual species to whole genera.</title>
        <authorList>
            <person name="Goeker M."/>
        </authorList>
    </citation>
    <scope>NUCLEOTIDE SEQUENCE [LARGE SCALE GENOMIC DNA]</scope>
    <source>
        <strain evidence="1 2">DSM 29317</strain>
    </source>
</reference>
<accession>A0A497ZIE5</accession>
<sequence>MTNSRGRARFGVLVPFTNTNLEPDMTLLRPDGVSMHFARMGGYDQDKVPDADQMHGLGAADLDESLHLLQGVRPDVILYGCTSATLTHGPVFDRGLSERIKATSGAQTVTAAGALVHALTTLGVGRIGFASPYVPAINDMAVGFLAQMGVETLIRAEVDSDLDNYGQGELDPQAVFDLGLAANHPEADAIVLSCTDMRSVEIIAHLEQAVGKPVITSNQAMAFRAMQLAGIGEALPGFGQLLERERL</sequence>
<keyword evidence="2" id="KW-1185">Reference proteome</keyword>
<keyword evidence="1" id="KW-0413">Isomerase</keyword>
<protein>
    <submittedName>
        <fullName evidence="1">Maleate isomerase/arylmalonate decarboxylase</fullName>
    </submittedName>
</protein>
<dbReference type="InterPro" id="IPR053714">
    <property type="entry name" value="Iso_Racemase_Enz_sf"/>
</dbReference>
<dbReference type="OrthoDB" id="9816064at2"/>
<evidence type="ECO:0000313" key="1">
    <source>
        <dbReference type="EMBL" id="RLK08460.1"/>
    </source>
</evidence>
<evidence type="ECO:0000313" key="2">
    <source>
        <dbReference type="Proteomes" id="UP000271700"/>
    </source>
</evidence>
<dbReference type="AlphaFoldDB" id="A0A497ZIE5"/>
<comment type="caution">
    <text evidence="1">The sequence shown here is derived from an EMBL/GenBank/DDBJ whole genome shotgun (WGS) entry which is preliminary data.</text>
</comment>
<dbReference type="Pfam" id="PF17645">
    <property type="entry name" value="Amdase"/>
    <property type="match status" value="1"/>
</dbReference>
<organism evidence="1 2">
    <name type="scientific">Ruegeria conchae</name>
    <dbReference type="NCBI Taxonomy" id="981384"/>
    <lineage>
        <taxon>Bacteria</taxon>
        <taxon>Pseudomonadati</taxon>
        <taxon>Pseudomonadota</taxon>
        <taxon>Alphaproteobacteria</taxon>
        <taxon>Rhodobacterales</taxon>
        <taxon>Roseobacteraceae</taxon>
        <taxon>Ruegeria</taxon>
    </lineage>
</organism>
<dbReference type="STRING" id="981384.GCA_000192475_01036"/>
<dbReference type="RefSeq" id="WP_010442667.1">
    <property type="nucleotide sequence ID" value="NZ_AEYW01000018.1"/>
</dbReference>
<dbReference type="PANTHER" id="PTHR40267:SF1">
    <property type="entry name" value="BLR3294 PROTEIN"/>
    <property type="match status" value="1"/>
</dbReference>
<dbReference type="Gene3D" id="3.40.50.12500">
    <property type="match status" value="1"/>
</dbReference>
<dbReference type="InterPro" id="IPR026286">
    <property type="entry name" value="MaiA/AMDase"/>
</dbReference>
<gene>
    <name evidence="1" type="ORF">CLV75_2137</name>
</gene>
<dbReference type="GO" id="GO:0016853">
    <property type="term" value="F:isomerase activity"/>
    <property type="evidence" value="ECO:0007669"/>
    <property type="project" value="UniProtKB-KW"/>
</dbReference>
<dbReference type="PANTHER" id="PTHR40267">
    <property type="entry name" value="BLR3294 PROTEIN"/>
    <property type="match status" value="1"/>
</dbReference>
<dbReference type="Proteomes" id="UP000271700">
    <property type="component" value="Unassembled WGS sequence"/>
</dbReference>